<evidence type="ECO:0008006" key="3">
    <source>
        <dbReference type="Google" id="ProtNLM"/>
    </source>
</evidence>
<dbReference type="AlphaFoldDB" id="A0A4U3LNH6"/>
<keyword evidence="2" id="KW-1185">Reference proteome</keyword>
<accession>A0A4U3LNH6</accession>
<protein>
    <recommendedName>
        <fullName evidence="3">Transcriptional regulator, AbiEi antitoxin, Type IV TA system</fullName>
    </recommendedName>
</protein>
<dbReference type="InterPro" id="IPR011335">
    <property type="entry name" value="Restrct_endonuc-II-like"/>
</dbReference>
<sequence length="287" mass="32100">MLPAEFPYYFCGIPFRPYQVGRKLNWLLAHGDIKPVMKGVYVDVRVRDSLELRADAARLLIPEDAVACGPTAAWLHGLDTTALGPAELVEAHWTRQPMDEVDVLGVRVASPIATAVELAMRLPRPFALSAVDAFLRAGKADRWALRAASAAYEGRRGYKQAQDVLRWADQRAASPGESWLRLRLIDAGFGGPKLQIPVSGNGRSYRLDVGYPDRPVDGRRLGLEYDSDAWHSSTKQQVRDETRRTELDGLGWHIISVRRTDLWGSHPALELAVGAFLCQEPRLPRRW</sequence>
<dbReference type="Proteomes" id="UP000305836">
    <property type="component" value="Unassembled WGS sequence"/>
</dbReference>
<proteinExistence type="predicted"/>
<dbReference type="EMBL" id="SZPZ01000004">
    <property type="protein sequence ID" value="TKK76694.1"/>
    <property type="molecule type" value="Genomic_DNA"/>
</dbReference>
<gene>
    <name evidence="1" type="ORF">FDA38_30550</name>
</gene>
<comment type="caution">
    <text evidence="1">The sequence shown here is derived from an EMBL/GenBank/DDBJ whole genome shotgun (WGS) entry which is preliminary data.</text>
</comment>
<evidence type="ECO:0000313" key="1">
    <source>
        <dbReference type="EMBL" id="TKK76694.1"/>
    </source>
</evidence>
<reference evidence="1 2" key="1">
    <citation type="submission" date="2019-04" db="EMBL/GenBank/DDBJ databases">
        <title>Kribbella sp. NEAU-THZ 27 nov., a novel actinomycete isolated from soil.</title>
        <authorList>
            <person name="Duan L."/>
        </authorList>
    </citation>
    <scope>NUCLEOTIDE SEQUENCE [LARGE SCALE GENOMIC DNA]</scope>
    <source>
        <strain evidence="2">NEAU-THZ27</strain>
    </source>
</reference>
<name>A0A4U3LNH6_9ACTN</name>
<organism evidence="1 2">
    <name type="scientific">Kribbella jiaozuonensis</name>
    <dbReference type="NCBI Taxonomy" id="2575441"/>
    <lineage>
        <taxon>Bacteria</taxon>
        <taxon>Bacillati</taxon>
        <taxon>Actinomycetota</taxon>
        <taxon>Actinomycetes</taxon>
        <taxon>Propionibacteriales</taxon>
        <taxon>Kribbellaceae</taxon>
        <taxon>Kribbella</taxon>
    </lineage>
</organism>
<evidence type="ECO:0000313" key="2">
    <source>
        <dbReference type="Proteomes" id="UP000305836"/>
    </source>
</evidence>
<dbReference type="Gene3D" id="3.40.960.10">
    <property type="entry name" value="VSR Endonuclease"/>
    <property type="match status" value="1"/>
</dbReference>
<dbReference type="SUPFAM" id="SSF52980">
    <property type="entry name" value="Restriction endonuclease-like"/>
    <property type="match status" value="1"/>
</dbReference>
<dbReference type="OrthoDB" id="5517693at2"/>